<evidence type="ECO:0000313" key="6">
    <source>
        <dbReference type="Proteomes" id="UP000177622"/>
    </source>
</evidence>
<dbReference type="GO" id="GO:0019629">
    <property type="term" value="P:propionate catabolic process, 2-methylcitrate cycle"/>
    <property type="evidence" value="ECO:0007669"/>
    <property type="project" value="TreeGrafter"/>
</dbReference>
<dbReference type="FunFam" id="1.10.10.850:FF:000001">
    <property type="entry name" value="Isocitrate lyase"/>
    <property type="match status" value="1"/>
</dbReference>
<keyword evidence="4" id="KW-0456">Lyase</keyword>
<dbReference type="PROSITE" id="PS00161">
    <property type="entry name" value="ISOCITRATE_LYASE"/>
    <property type="match status" value="1"/>
</dbReference>
<dbReference type="OrthoDB" id="4078635at2759"/>
<dbReference type="InterPro" id="IPR039556">
    <property type="entry name" value="ICL/PEPM"/>
</dbReference>
<dbReference type="NCBIfam" id="TIGR01346">
    <property type="entry name" value="isocit_lyase"/>
    <property type="match status" value="1"/>
</dbReference>
<proteinExistence type="inferred from homology"/>
<organism evidence="5 6">
    <name type="scientific">Penicillium arizonense</name>
    <dbReference type="NCBI Taxonomy" id="1835702"/>
    <lineage>
        <taxon>Eukaryota</taxon>
        <taxon>Fungi</taxon>
        <taxon>Dikarya</taxon>
        <taxon>Ascomycota</taxon>
        <taxon>Pezizomycotina</taxon>
        <taxon>Eurotiomycetes</taxon>
        <taxon>Eurotiomycetidae</taxon>
        <taxon>Eurotiales</taxon>
        <taxon>Aspergillaceae</taxon>
        <taxon>Penicillium</taxon>
    </lineage>
</organism>
<dbReference type="Pfam" id="PF00463">
    <property type="entry name" value="ICL"/>
    <property type="match status" value="1"/>
</dbReference>
<dbReference type="GO" id="GO:0046421">
    <property type="term" value="F:methylisocitrate lyase activity"/>
    <property type="evidence" value="ECO:0007669"/>
    <property type="project" value="UniProtKB-EC"/>
</dbReference>
<evidence type="ECO:0000256" key="2">
    <source>
        <dbReference type="ARBA" id="ARBA00005704"/>
    </source>
</evidence>
<gene>
    <name evidence="5" type="ORF">PENARI_c006G04852</name>
</gene>
<reference evidence="5 6" key="1">
    <citation type="journal article" date="2016" name="Sci. Rep.">
        <title>Penicillium arizonense, a new, genome sequenced fungal species, reveals a high chemical diversity in secreted metabolites.</title>
        <authorList>
            <person name="Grijseels S."/>
            <person name="Nielsen J.C."/>
            <person name="Randelovic M."/>
            <person name="Nielsen J."/>
            <person name="Nielsen K.F."/>
            <person name="Workman M."/>
            <person name="Frisvad J.C."/>
        </authorList>
    </citation>
    <scope>NUCLEOTIDE SEQUENCE [LARGE SCALE GENOMIC DNA]</scope>
    <source>
        <strain evidence="5 6">CBS 141311</strain>
    </source>
</reference>
<dbReference type="InterPro" id="IPR040442">
    <property type="entry name" value="Pyrv_kinase-like_dom_sf"/>
</dbReference>
<protein>
    <recommendedName>
        <fullName evidence="3">methylisocitrate lyase</fullName>
        <ecNumber evidence="3">4.1.3.30</ecNumber>
    </recommendedName>
</protein>
<dbReference type="Gene3D" id="3.20.20.60">
    <property type="entry name" value="Phosphoenolpyruvate-binding domains"/>
    <property type="match status" value="1"/>
</dbReference>
<comment type="caution">
    <text evidence="5">The sequence shown here is derived from an EMBL/GenBank/DDBJ whole genome shotgun (WGS) entry which is preliminary data.</text>
</comment>
<keyword evidence="6" id="KW-1185">Reference proteome</keyword>
<dbReference type="InterPro" id="IPR015813">
    <property type="entry name" value="Pyrv/PenolPyrv_kinase-like_dom"/>
</dbReference>
<accession>A0A1F5LMU5</accession>
<comment type="catalytic activity">
    <reaction evidence="1">
        <text>(2S,3R)-3-hydroxybutane-1,2,3-tricarboxylate = pyruvate + succinate</text>
        <dbReference type="Rhea" id="RHEA:16809"/>
        <dbReference type="ChEBI" id="CHEBI:15361"/>
        <dbReference type="ChEBI" id="CHEBI:30031"/>
        <dbReference type="ChEBI" id="CHEBI:57429"/>
        <dbReference type="EC" id="4.1.3.30"/>
    </reaction>
</comment>
<sequence>MARKLFNLLNKRQEEASPVHTMGVVDPVQMTQQASNQEAVYISGWACSSLLTTSNEVSPDFGDYPYNTVPNQVQRIFKAQQLHDRKHWDERRKLTVEQREEIPYVDFLQPIFADGDTGHGGITSVMKLAKLFAESGAAAVHFEDQLHGGKRCGHLAGKVIVPMSEHIQRLVAVRFQWDLMGTENLLCARTDSENGRLISSTIDTRDHEFILGVTKETTPLAESLMEMEARGAEVNEINDYELKWLKDHPLVSFDEAVDAQMSVENTSQSIRGTYWSEVKANPDLSISQRRVISAKYTRSPVIWSCAIPRTREGYYHYRAGFPAATKRAKVFAPYADLLWIETSTPDLKKAAELARNIRRTHSDKKLVYNLSPSFNWIGEGFDEESLKSFVWELAKHGFILQIVSLAGVHSNALITTELSRAFKRDGMLAYVKLIQSREKDLDVETLVHQRWSGASYVDGILAALQPGCSSNQSMGKGSTENCKLIYVCSQPPHENCILAADAVIQIFERTLQFYEKDRQVPRLSEKQWDGLPGCQAAKLVPDYQLLLSPGYALNDALVMIIHRSFSNNRLMVERTRDCARWANFDLRNPKFVFSFRPILRSVHFSLHVNSNNFAYDIMKEQQLVTPGCMQHRGFAGTRPPNYCISDMGLMP</sequence>
<dbReference type="Gene3D" id="1.10.10.850">
    <property type="match status" value="1"/>
</dbReference>
<dbReference type="PANTHER" id="PTHR21631">
    <property type="entry name" value="ISOCITRATE LYASE/MALATE SYNTHASE"/>
    <property type="match status" value="1"/>
</dbReference>
<evidence type="ECO:0000313" key="5">
    <source>
        <dbReference type="EMBL" id="OGE54512.1"/>
    </source>
</evidence>
<evidence type="ECO:0000256" key="1">
    <source>
        <dbReference type="ARBA" id="ARBA00001050"/>
    </source>
</evidence>
<dbReference type="STRING" id="1835702.A0A1F5LMU5"/>
<evidence type="ECO:0000256" key="4">
    <source>
        <dbReference type="ARBA" id="ARBA00023239"/>
    </source>
</evidence>
<dbReference type="InterPro" id="IPR006254">
    <property type="entry name" value="Isocitrate_lyase"/>
</dbReference>
<dbReference type="GO" id="GO:0005759">
    <property type="term" value="C:mitochondrial matrix"/>
    <property type="evidence" value="ECO:0007669"/>
    <property type="project" value="TreeGrafter"/>
</dbReference>
<dbReference type="InterPro" id="IPR018523">
    <property type="entry name" value="Isocitrate_lyase_ph_CS"/>
</dbReference>
<dbReference type="AlphaFoldDB" id="A0A1F5LMU5"/>
<name>A0A1F5LMU5_PENAI</name>
<dbReference type="RefSeq" id="XP_022489947.1">
    <property type="nucleotide sequence ID" value="XM_022630319.1"/>
</dbReference>
<dbReference type="GeneID" id="34575053"/>
<comment type="similarity">
    <text evidence="2">Belongs to the isocitrate lyase/PEP mutase superfamily. Isocitrate lyase family.</text>
</comment>
<dbReference type="EC" id="4.1.3.30" evidence="3"/>
<dbReference type="CDD" id="cd00377">
    <property type="entry name" value="ICL_PEPM"/>
    <property type="match status" value="1"/>
</dbReference>
<dbReference type="SUPFAM" id="SSF51621">
    <property type="entry name" value="Phosphoenolpyruvate/pyruvate domain"/>
    <property type="match status" value="1"/>
</dbReference>
<dbReference type="Proteomes" id="UP000177622">
    <property type="component" value="Unassembled WGS sequence"/>
</dbReference>
<evidence type="ECO:0000256" key="3">
    <source>
        <dbReference type="ARBA" id="ARBA00012260"/>
    </source>
</evidence>
<dbReference type="PANTHER" id="PTHR21631:SF13">
    <property type="entry name" value="MITOCHONDRIAL 2-METHYLISOCITRATE LYASE ICL2"/>
    <property type="match status" value="1"/>
</dbReference>
<dbReference type="GO" id="GO:0004451">
    <property type="term" value="F:isocitrate lyase activity"/>
    <property type="evidence" value="ECO:0007669"/>
    <property type="project" value="InterPro"/>
</dbReference>
<dbReference type="EMBL" id="LXJU01000006">
    <property type="protein sequence ID" value="OGE54512.1"/>
    <property type="molecule type" value="Genomic_DNA"/>
</dbReference>